<name>A0A2T0BE81_9CLOT</name>
<evidence type="ECO:0000313" key="2">
    <source>
        <dbReference type="Proteomes" id="UP000239471"/>
    </source>
</evidence>
<comment type="caution">
    <text evidence="1">The sequence shown here is derived from an EMBL/GenBank/DDBJ whole genome shotgun (WGS) entry which is preliminary data.</text>
</comment>
<organism evidence="1 2">
    <name type="scientific">Clostridium vincentii</name>
    <dbReference type="NCBI Taxonomy" id="52704"/>
    <lineage>
        <taxon>Bacteria</taxon>
        <taxon>Bacillati</taxon>
        <taxon>Bacillota</taxon>
        <taxon>Clostridia</taxon>
        <taxon>Eubacteriales</taxon>
        <taxon>Clostridiaceae</taxon>
        <taxon>Clostridium</taxon>
    </lineage>
</organism>
<gene>
    <name evidence="1" type="ORF">CLVI_19850</name>
</gene>
<keyword evidence="2" id="KW-1185">Reference proteome</keyword>
<protein>
    <recommendedName>
        <fullName evidence="3">2'-5' RNA ligase</fullName>
    </recommendedName>
</protein>
<dbReference type="Proteomes" id="UP000239471">
    <property type="component" value="Unassembled WGS sequence"/>
</dbReference>
<evidence type="ECO:0000313" key="1">
    <source>
        <dbReference type="EMBL" id="PRR82185.1"/>
    </source>
</evidence>
<dbReference type="OrthoDB" id="2112057at2"/>
<dbReference type="RefSeq" id="WP_106059953.1">
    <property type="nucleotide sequence ID" value="NZ_PVXQ01000019.1"/>
</dbReference>
<sequence>MKYYIVALFDDNSYESITPIQRNISKKFRANRNSPMPYIALEIIDNPNIEKLYTVIDKIIKPYKNFKIELCDEISINENMKTINLSIVNEGYIKKISRTLRDTLSLHGIYTTEPEIKDLSISLGNINSFNKDSKKNNNDIAFDLIKKNGKNLTLKVNALEIWKISNNKKETSIKSYELRSF</sequence>
<accession>A0A2T0BE81</accession>
<dbReference type="AlphaFoldDB" id="A0A2T0BE81"/>
<reference evidence="1 2" key="1">
    <citation type="submission" date="2018-03" db="EMBL/GenBank/DDBJ databases">
        <title>Genome sequence of Clostridium vincentii DSM 10228.</title>
        <authorList>
            <person name="Poehlein A."/>
            <person name="Daniel R."/>
        </authorList>
    </citation>
    <scope>NUCLEOTIDE SEQUENCE [LARGE SCALE GENOMIC DNA]</scope>
    <source>
        <strain evidence="1 2">DSM 10228</strain>
    </source>
</reference>
<dbReference type="EMBL" id="PVXQ01000019">
    <property type="protein sequence ID" value="PRR82185.1"/>
    <property type="molecule type" value="Genomic_DNA"/>
</dbReference>
<evidence type="ECO:0008006" key="3">
    <source>
        <dbReference type="Google" id="ProtNLM"/>
    </source>
</evidence>
<proteinExistence type="predicted"/>